<evidence type="ECO:0000313" key="3">
    <source>
        <dbReference type="EMBL" id="OCA56603.1"/>
    </source>
</evidence>
<sequence length="390" mass="45448">MIVIAGKNNIAVHALNLLKIKYNIKNLAVVINKTDSGNNTWQYSLKKRANEINVPIISLEEAERNASIFLSLEFDQLIKIERFRTKKIFNIHFSLLPKYKGMYTSIWPILNNDISTGVSLHYIDNGIDTGEIIDQITINIDERYTSKDIYLNYIYHSCTLIEDYIEKITKNKNIFSKPQKLKHSSYYSKNTISFSSESINFHKTAWEIGRYIRAFSFREYQLPQYQNTNYCNYEITSIRSSSRPGTLITDNKNFSEFSTIDYNIILYKDKIDLLFDFCRKNNLTEVKKYIKNISGIDERDQHTWSLLMVAAYHGYLDIVKYLIDSGANINATNYKGTSVLMYAKEYALKNGDTRIINLLIERGANILIKDMHYKCLAEYLTEDERLKIGI</sequence>
<dbReference type="EMBL" id="LOIC01000009">
    <property type="protein sequence ID" value="OCA56603.1"/>
    <property type="molecule type" value="Genomic_DNA"/>
</dbReference>
<proteinExistence type="predicted"/>
<evidence type="ECO:0000259" key="2">
    <source>
        <dbReference type="Pfam" id="PF00551"/>
    </source>
</evidence>
<reference evidence="4" key="1">
    <citation type="submission" date="2015-11" db="EMBL/GenBank/DDBJ databases">
        <authorList>
            <person name="Tobias N.J."/>
            <person name="Mishra B."/>
            <person name="Gupta D.K."/>
            <person name="Thines M."/>
            <person name="Stinear T.P."/>
            <person name="Bode H.B."/>
        </authorList>
    </citation>
    <scope>NUCLEOTIDE SEQUENCE [LARGE SCALE GENOMIC DNA]</scope>
    <source>
        <strain evidence="4">PB45.5</strain>
    </source>
</reference>
<dbReference type="PANTHER" id="PTHR11138:SF5">
    <property type="entry name" value="METHIONYL-TRNA FORMYLTRANSFERASE, MITOCHONDRIAL"/>
    <property type="match status" value="1"/>
</dbReference>
<dbReference type="AlphaFoldDB" id="A0A1B8YNB3"/>
<feature type="repeat" description="ANK" evidence="1">
    <location>
        <begin position="335"/>
        <end position="371"/>
    </location>
</feature>
<dbReference type="PATRIC" id="fig|29488.15.peg.372"/>
<dbReference type="PROSITE" id="PS50088">
    <property type="entry name" value="ANK_REPEAT"/>
    <property type="match status" value="2"/>
</dbReference>
<dbReference type="SUPFAM" id="SSF48403">
    <property type="entry name" value="Ankyrin repeat"/>
    <property type="match status" value="1"/>
</dbReference>
<gene>
    <name evidence="3" type="primary">fmt_1</name>
    <name evidence="3" type="ORF">Phpb_00334</name>
</gene>
<dbReference type="SMART" id="SM00248">
    <property type="entry name" value="ANK"/>
    <property type="match status" value="2"/>
</dbReference>
<dbReference type="RefSeq" id="WP_065388882.1">
    <property type="nucleotide sequence ID" value="NZ_CAWMQN010000009.1"/>
</dbReference>
<dbReference type="Proteomes" id="UP000092665">
    <property type="component" value="Unassembled WGS sequence"/>
</dbReference>
<keyword evidence="4" id="KW-1185">Reference proteome</keyword>
<evidence type="ECO:0000256" key="1">
    <source>
        <dbReference type="PROSITE-ProRule" id="PRU00023"/>
    </source>
</evidence>
<dbReference type="Pfam" id="PF12796">
    <property type="entry name" value="Ank_2"/>
    <property type="match status" value="1"/>
</dbReference>
<dbReference type="GO" id="GO:0004479">
    <property type="term" value="F:methionyl-tRNA formyltransferase activity"/>
    <property type="evidence" value="ECO:0007669"/>
    <property type="project" value="UniProtKB-EC"/>
</dbReference>
<dbReference type="InterPro" id="IPR036477">
    <property type="entry name" value="Formyl_transf_N_sf"/>
</dbReference>
<dbReference type="SUPFAM" id="SSF53328">
    <property type="entry name" value="Formyltransferase"/>
    <property type="match status" value="1"/>
</dbReference>
<dbReference type="Gene3D" id="1.25.40.20">
    <property type="entry name" value="Ankyrin repeat-containing domain"/>
    <property type="match status" value="1"/>
</dbReference>
<dbReference type="EC" id="2.1.2.9" evidence="3"/>
<organism evidence="3 4">
    <name type="scientific">Photorhabdus namnaonensis</name>
    <dbReference type="NCBI Taxonomy" id="1851568"/>
    <lineage>
        <taxon>Bacteria</taxon>
        <taxon>Pseudomonadati</taxon>
        <taxon>Pseudomonadota</taxon>
        <taxon>Gammaproteobacteria</taxon>
        <taxon>Enterobacterales</taxon>
        <taxon>Morganellaceae</taxon>
        <taxon>Photorhabdus</taxon>
    </lineage>
</organism>
<dbReference type="Pfam" id="PF00551">
    <property type="entry name" value="Formyl_trans_N"/>
    <property type="match status" value="1"/>
</dbReference>
<dbReference type="InterPro" id="IPR002376">
    <property type="entry name" value="Formyl_transf_N"/>
</dbReference>
<feature type="domain" description="Formyl transferase N-terminal" evidence="2">
    <location>
        <begin position="85"/>
        <end position="150"/>
    </location>
</feature>
<dbReference type="InterPro" id="IPR036770">
    <property type="entry name" value="Ankyrin_rpt-contain_sf"/>
</dbReference>
<dbReference type="PANTHER" id="PTHR11138">
    <property type="entry name" value="METHIONYL-TRNA FORMYLTRANSFERASE"/>
    <property type="match status" value="1"/>
</dbReference>
<dbReference type="Gene3D" id="3.40.50.12230">
    <property type="match status" value="1"/>
</dbReference>
<keyword evidence="1" id="KW-0040">ANK repeat</keyword>
<keyword evidence="3" id="KW-0808">Transferase</keyword>
<dbReference type="InterPro" id="IPR002110">
    <property type="entry name" value="Ankyrin_rpt"/>
</dbReference>
<feature type="repeat" description="ANK" evidence="1">
    <location>
        <begin position="302"/>
        <end position="334"/>
    </location>
</feature>
<evidence type="ECO:0000313" key="4">
    <source>
        <dbReference type="Proteomes" id="UP000092665"/>
    </source>
</evidence>
<comment type="caution">
    <text evidence="3">The sequence shown here is derived from an EMBL/GenBank/DDBJ whole genome shotgun (WGS) entry which is preliminary data.</text>
</comment>
<protein>
    <submittedName>
        <fullName evidence="3">Methionyl-tRNA formyltransferase</fullName>
        <ecNumber evidence="3">2.1.2.9</ecNumber>
    </submittedName>
</protein>
<dbReference type="PROSITE" id="PS50297">
    <property type="entry name" value="ANK_REP_REGION"/>
    <property type="match status" value="1"/>
</dbReference>
<name>A0A1B8YNB3_9GAMM</name>
<dbReference type="CDD" id="cd08369">
    <property type="entry name" value="FMT_core"/>
    <property type="match status" value="1"/>
</dbReference>
<accession>A0A1B8YNB3</accession>